<keyword evidence="2" id="KW-0808">Transferase</keyword>
<organism evidence="5 6">
    <name type="scientific">Citrullus colocynthis</name>
    <name type="common">colocynth</name>
    <dbReference type="NCBI Taxonomy" id="252529"/>
    <lineage>
        <taxon>Eukaryota</taxon>
        <taxon>Viridiplantae</taxon>
        <taxon>Streptophyta</taxon>
        <taxon>Embryophyta</taxon>
        <taxon>Tracheophyta</taxon>
        <taxon>Spermatophyta</taxon>
        <taxon>Magnoliopsida</taxon>
        <taxon>eudicotyledons</taxon>
        <taxon>Gunneridae</taxon>
        <taxon>Pentapetalae</taxon>
        <taxon>rosids</taxon>
        <taxon>fabids</taxon>
        <taxon>Cucurbitales</taxon>
        <taxon>Cucurbitaceae</taxon>
        <taxon>Benincaseae</taxon>
        <taxon>Citrullus</taxon>
    </lineage>
</organism>
<dbReference type="PANTHER" id="PTHR31623:SF122">
    <property type="entry name" value="HXXXD-TYPE ACYL-TRANSFERASE FAMILY PROTEIN"/>
    <property type="match status" value="1"/>
</dbReference>
<proteinExistence type="inferred from homology"/>
<protein>
    <recommendedName>
        <fullName evidence="7">BAHD acyltransferase</fullName>
    </recommendedName>
</protein>
<dbReference type="PANTHER" id="PTHR31623">
    <property type="entry name" value="F21J9.9"/>
    <property type="match status" value="1"/>
</dbReference>
<evidence type="ECO:0008006" key="7">
    <source>
        <dbReference type="Google" id="ProtNLM"/>
    </source>
</evidence>
<evidence type="ECO:0000256" key="4">
    <source>
        <dbReference type="SAM" id="Phobius"/>
    </source>
</evidence>
<sequence>MESALKVKIIHEENIKPSIPTPQTQNYVKFSFLDQLALPVYVPLLLFYTPNHNHNPIPSKSHLLKSSLSKTLTLFYPFAGRVNDDNLSISCTDQGAIYVEAEASCRLSNILTQLNVDSLNQLLPFPNASAHANKGCIVLIQTTFFPCGGITVGLLISHKIADASSISSFIKTWTSIAVSGNDSLFPKPEFIGDSVLPAPKDFPVATPTTPDSGIHAKGVTKRIVFSGSKIASLKAKAASTKVKQPTRVEAVAGLLWKSAISAAKSTSGISKASVLGQAVNLRKRLEPNLGDTSIGNSLGFVTPETAVAAEIDLQGTVGLLREAIEEFKESGYKKYQDTEAYLRHFKTLTDPDGPYSGEKNFYLCSSWSRFQFYEADFGWGLPVWFIGGISMFSNFFLLMDTRDGKGIEALVTLSEEDMAVFQCDQDLLAFASFNPNVLQLQH</sequence>
<evidence type="ECO:0000313" key="5">
    <source>
        <dbReference type="EMBL" id="CAK9328634.1"/>
    </source>
</evidence>
<keyword evidence="4" id="KW-1133">Transmembrane helix</keyword>
<feature type="transmembrane region" description="Helical" evidence="4">
    <location>
        <begin position="377"/>
        <end position="398"/>
    </location>
</feature>
<keyword evidence="6" id="KW-1185">Reference proteome</keyword>
<dbReference type="Gene3D" id="3.30.559.10">
    <property type="entry name" value="Chloramphenicol acetyltransferase-like domain"/>
    <property type="match status" value="2"/>
</dbReference>
<comment type="similarity">
    <text evidence="1">Belongs to the plant acyltransferase family.</text>
</comment>
<accession>A0ABP0Z7B3</accession>
<name>A0ABP0Z7B3_9ROSI</name>
<dbReference type="InterPro" id="IPR023213">
    <property type="entry name" value="CAT-like_dom_sf"/>
</dbReference>
<dbReference type="Proteomes" id="UP001642487">
    <property type="component" value="Chromosome 9"/>
</dbReference>
<evidence type="ECO:0000256" key="1">
    <source>
        <dbReference type="ARBA" id="ARBA00009861"/>
    </source>
</evidence>
<reference evidence="5 6" key="1">
    <citation type="submission" date="2024-03" db="EMBL/GenBank/DDBJ databases">
        <authorList>
            <person name="Gkanogiannis A."/>
            <person name="Becerra Lopez-Lavalle L."/>
        </authorList>
    </citation>
    <scope>NUCLEOTIDE SEQUENCE [LARGE SCALE GENOMIC DNA]</scope>
</reference>
<gene>
    <name evidence="5" type="ORF">CITCOLO1_LOCUS21057</name>
</gene>
<evidence type="ECO:0000256" key="2">
    <source>
        <dbReference type="ARBA" id="ARBA00022679"/>
    </source>
</evidence>
<dbReference type="Pfam" id="PF02458">
    <property type="entry name" value="Transferase"/>
    <property type="match status" value="1"/>
</dbReference>
<keyword evidence="4" id="KW-0812">Transmembrane</keyword>
<evidence type="ECO:0000256" key="3">
    <source>
        <dbReference type="ARBA" id="ARBA00023315"/>
    </source>
</evidence>
<dbReference type="EMBL" id="OZ021743">
    <property type="protein sequence ID" value="CAK9328634.1"/>
    <property type="molecule type" value="Genomic_DNA"/>
</dbReference>
<evidence type="ECO:0000313" key="6">
    <source>
        <dbReference type="Proteomes" id="UP001642487"/>
    </source>
</evidence>
<keyword evidence="3" id="KW-0012">Acyltransferase</keyword>
<keyword evidence="4" id="KW-0472">Membrane</keyword>